<proteinExistence type="predicted"/>
<dbReference type="PANTHER" id="PTHR14374:SF0">
    <property type="entry name" value="TRAFFICKING PROTEIN PARTICLE COMPLEX SUBUNIT 11"/>
    <property type="match status" value="1"/>
</dbReference>
<dbReference type="eggNOG" id="KOG4386">
    <property type="taxonomic scope" value="Eukaryota"/>
</dbReference>
<dbReference type="InterPro" id="IPR021773">
    <property type="entry name" value="TPC11"/>
</dbReference>
<evidence type="ECO:0000313" key="3">
    <source>
        <dbReference type="Proteomes" id="UP000030748"/>
    </source>
</evidence>
<name>A0A022QEH5_ERYGU</name>
<feature type="non-terminal residue" evidence="2">
    <location>
        <position position="488"/>
    </location>
</feature>
<dbReference type="AlphaFoldDB" id="A0A022QEH5"/>
<gene>
    <name evidence="2" type="ORF">MIMGU_mgv1a0242891mg</name>
</gene>
<organism evidence="2 3">
    <name type="scientific">Erythranthe guttata</name>
    <name type="common">Yellow monkey flower</name>
    <name type="synonym">Mimulus guttatus</name>
    <dbReference type="NCBI Taxonomy" id="4155"/>
    <lineage>
        <taxon>Eukaryota</taxon>
        <taxon>Viridiplantae</taxon>
        <taxon>Streptophyta</taxon>
        <taxon>Embryophyta</taxon>
        <taxon>Tracheophyta</taxon>
        <taxon>Spermatophyta</taxon>
        <taxon>Magnoliopsida</taxon>
        <taxon>eudicotyledons</taxon>
        <taxon>Gunneridae</taxon>
        <taxon>Pentapetalae</taxon>
        <taxon>asterids</taxon>
        <taxon>lamiids</taxon>
        <taxon>Lamiales</taxon>
        <taxon>Phrymaceae</taxon>
        <taxon>Erythranthe</taxon>
    </lineage>
</organism>
<sequence length="488" mass="55981">MEEYPEELRTPPVALACLVGCPDVHSLITAHLHSQQPPINAIALPDFSMISVIPPKKPPRDISDPIRGILRSDWLSKHRTRIPSVVAALFTSNHVSGDPAQWLQVCTDLENLNLVIKVCEFLHSNLCVLISILQPGQNTYLLNCMFVFNSVADVTSEDRMIALRKRAEVDSKNLIVFVPDDQLELIQSLSRLWTAFTDLANIYYRDEGRRIKVRLEKKSSSSMELNIRYCFKAAVYAEFRRDWLEALKLYEDAYHALREMVGTSTRMPPIQRLVEIKTIAEQLHFKMSTLLLHGGKVVEAIVWFRQHTANYRKLEGAPDVIFLHWEWLSRQHLVFAQLLETSSSDVLQVPSMVSVPAEKPTEWEFHPAYYYQLAASYLKEKNLSLEFAISMSEYVGPIDVSAESVVASVYFGQFARLLELEDTYIMQSLTDDEYVCYTLAEGKRLQDSSEIIALLKRSFEAYNNLKAERRAAYCGFQMAREYFLSNEF</sequence>
<dbReference type="Pfam" id="PF11817">
    <property type="entry name" value="Foie-gras_1"/>
    <property type="match status" value="1"/>
</dbReference>
<evidence type="ECO:0000259" key="1">
    <source>
        <dbReference type="Pfam" id="PF11817"/>
    </source>
</evidence>
<dbReference type="Proteomes" id="UP000030748">
    <property type="component" value="Unassembled WGS sequence"/>
</dbReference>
<dbReference type="PANTHER" id="PTHR14374">
    <property type="entry name" value="FOIE GRAS"/>
    <property type="match status" value="1"/>
</dbReference>
<evidence type="ECO:0000313" key="2">
    <source>
        <dbReference type="EMBL" id="EYU25989.1"/>
    </source>
</evidence>
<dbReference type="EMBL" id="KI631829">
    <property type="protein sequence ID" value="EYU25989.1"/>
    <property type="molecule type" value="Genomic_DNA"/>
</dbReference>
<dbReference type="STRING" id="4155.A0A022QEH5"/>
<reference evidence="2 3" key="1">
    <citation type="journal article" date="2013" name="Proc. Natl. Acad. Sci. U.S.A.">
        <title>Fine-scale variation in meiotic recombination in Mimulus inferred from population shotgun sequencing.</title>
        <authorList>
            <person name="Hellsten U."/>
            <person name="Wright K.M."/>
            <person name="Jenkins J."/>
            <person name="Shu S."/>
            <person name="Yuan Y."/>
            <person name="Wessler S.R."/>
            <person name="Schmutz J."/>
            <person name="Willis J.H."/>
            <person name="Rokhsar D.S."/>
        </authorList>
    </citation>
    <scope>NUCLEOTIDE SEQUENCE [LARGE SCALE GENOMIC DNA]</scope>
    <source>
        <strain evidence="3">cv. DUN x IM62</strain>
    </source>
</reference>
<keyword evidence="3" id="KW-1185">Reference proteome</keyword>
<feature type="domain" description="Trafficking protein particle complex subunit 11" evidence="1">
    <location>
        <begin position="272"/>
        <end position="486"/>
    </location>
</feature>
<accession>A0A022QEH5</accession>
<protein>
    <recommendedName>
        <fullName evidence="1">Trafficking protein particle complex subunit 11 domain-containing protein</fullName>
    </recommendedName>
</protein>